<accession>A0ACC2N6Y5</accession>
<evidence type="ECO:0000313" key="2">
    <source>
        <dbReference type="Proteomes" id="UP001239111"/>
    </source>
</evidence>
<dbReference type="EMBL" id="CM056744">
    <property type="protein sequence ID" value="KAJ8666646.1"/>
    <property type="molecule type" value="Genomic_DNA"/>
</dbReference>
<reference evidence="1" key="1">
    <citation type="submission" date="2023-04" db="EMBL/GenBank/DDBJ databases">
        <title>A chromosome-level genome assembly of the parasitoid wasp Eretmocerus hayati.</title>
        <authorList>
            <person name="Zhong Y."/>
            <person name="Liu S."/>
            <person name="Liu Y."/>
        </authorList>
    </citation>
    <scope>NUCLEOTIDE SEQUENCE</scope>
    <source>
        <strain evidence="1">ZJU_SS_LIU_2023</strain>
    </source>
</reference>
<gene>
    <name evidence="1" type="ORF">QAD02_008308</name>
</gene>
<proteinExistence type="predicted"/>
<name>A0ACC2N6Y5_9HYME</name>
<evidence type="ECO:0000313" key="1">
    <source>
        <dbReference type="EMBL" id="KAJ8666646.1"/>
    </source>
</evidence>
<comment type="caution">
    <text evidence="1">The sequence shown here is derived from an EMBL/GenBank/DDBJ whole genome shotgun (WGS) entry which is preliminary data.</text>
</comment>
<sequence length="406" mass="47001">MHKVAMRLLKGGKDPDKPIDGVKRPSMLLTLLKFNIILGMVPDYMHAINLGIAKYFSNMWIDHRGKPYSLPPYAVDTIDQLMSKIKVPNQLYRLSRSFKYRKWWTAREWKNWILYYSIPVLSAASEFKDYLSHWTLLVPALYLLLQEEGTRSEVQQADALLREFVMNTEKLYGKSAMTYNVHQLLHSAQSVINWGPLWAHSGYLFENGIGILVKSIHSPRGVIHQLTRTINFAESFRIMKKEIVSAGSNVVDFVSSLERQTAKFTTKLFRIRYFGYPKEPSTDWVKKLNLSRNCSSYKKIVKDRCLYDTDHKDRARSNNAFAVTKSGEYVRLLDFIVDESVYKEYCICNSLVLSDIGLNDALKMRMIKEISHTDISIVTESIDRVCVVVDIGHDRYICPVPHPYTY</sequence>
<keyword evidence="2" id="KW-1185">Reference proteome</keyword>
<organism evidence="1 2">
    <name type="scientific">Eretmocerus hayati</name>
    <dbReference type="NCBI Taxonomy" id="131215"/>
    <lineage>
        <taxon>Eukaryota</taxon>
        <taxon>Metazoa</taxon>
        <taxon>Ecdysozoa</taxon>
        <taxon>Arthropoda</taxon>
        <taxon>Hexapoda</taxon>
        <taxon>Insecta</taxon>
        <taxon>Pterygota</taxon>
        <taxon>Neoptera</taxon>
        <taxon>Endopterygota</taxon>
        <taxon>Hymenoptera</taxon>
        <taxon>Apocrita</taxon>
        <taxon>Proctotrupomorpha</taxon>
        <taxon>Chalcidoidea</taxon>
        <taxon>Aphelinidae</taxon>
        <taxon>Aphelininae</taxon>
        <taxon>Eretmocerus</taxon>
    </lineage>
</organism>
<protein>
    <submittedName>
        <fullName evidence="1">Uncharacterized protein</fullName>
    </submittedName>
</protein>
<dbReference type="Proteomes" id="UP001239111">
    <property type="component" value="Chromosome 4"/>
</dbReference>